<keyword evidence="3" id="KW-1185">Reference proteome</keyword>
<accession>A0AAD3XVL5</accession>
<dbReference type="Proteomes" id="UP001279734">
    <property type="component" value="Unassembled WGS sequence"/>
</dbReference>
<feature type="transmembrane region" description="Helical" evidence="1">
    <location>
        <begin position="108"/>
        <end position="126"/>
    </location>
</feature>
<feature type="transmembrane region" description="Helical" evidence="1">
    <location>
        <begin position="138"/>
        <end position="163"/>
    </location>
</feature>
<keyword evidence="1" id="KW-0472">Membrane</keyword>
<gene>
    <name evidence="2" type="ORF">Nepgr_021038</name>
</gene>
<feature type="transmembrane region" description="Helical" evidence="1">
    <location>
        <begin position="82"/>
        <end position="102"/>
    </location>
</feature>
<name>A0AAD3XVL5_NEPGR</name>
<protein>
    <submittedName>
        <fullName evidence="2">Uncharacterized protein</fullName>
    </submittedName>
</protein>
<dbReference type="AlphaFoldDB" id="A0AAD3XVL5"/>
<evidence type="ECO:0000313" key="3">
    <source>
        <dbReference type="Proteomes" id="UP001279734"/>
    </source>
</evidence>
<evidence type="ECO:0000313" key="2">
    <source>
        <dbReference type="EMBL" id="GMH19197.1"/>
    </source>
</evidence>
<reference evidence="2" key="1">
    <citation type="submission" date="2023-05" db="EMBL/GenBank/DDBJ databases">
        <title>Nepenthes gracilis genome sequencing.</title>
        <authorList>
            <person name="Fukushima K."/>
        </authorList>
    </citation>
    <scope>NUCLEOTIDE SEQUENCE</scope>
    <source>
        <strain evidence="2">SING2019-196</strain>
    </source>
</reference>
<feature type="transmembrane region" description="Helical" evidence="1">
    <location>
        <begin position="6"/>
        <end position="26"/>
    </location>
</feature>
<keyword evidence="1" id="KW-1133">Transmembrane helix</keyword>
<keyword evidence="1" id="KW-0812">Transmembrane</keyword>
<comment type="caution">
    <text evidence="2">The sequence shown here is derived from an EMBL/GenBank/DDBJ whole genome shotgun (WGS) entry which is preliminary data.</text>
</comment>
<sequence>MVALMPELAGCVVYFVVQLGFVKLIAEKAAGKVNQLPVTAAVSFGCQNQILLVSTLKLYDAATLDHVLKQQCGFGASKGGRYWLGLWHTLVHAYAIAGSLAMLDDEEAASVFGGVMWFVLGLKLLLMQTGLIMQNLLCCCIATLGYAFNLLHCCALLLGGGLAGDGDMRPVSGSDDGMMQHPGGVLEGS</sequence>
<evidence type="ECO:0000256" key="1">
    <source>
        <dbReference type="SAM" id="Phobius"/>
    </source>
</evidence>
<proteinExistence type="predicted"/>
<dbReference type="EMBL" id="BSYO01000020">
    <property type="protein sequence ID" value="GMH19197.1"/>
    <property type="molecule type" value="Genomic_DNA"/>
</dbReference>
<organism evidence="2 3">
    <name type="scientific">Nepenthes gracilis</name>
    <name type="common">Slender pitcher plant</name>
    <dbReference type="NCBI Taxonomy" id="150966"/>
    <lineage>
        <taxon>Eukaryota</taxon>
        <taxon>Viridiplantae</taxon>
        <taxon>Streptophyta</taxon>
        <taxon>Embryophyta</taxon>
        <taxon>Tracheophyta</taxon>
        <taxon>Spermatophyta</taxon>
        <taxon>Magnoliopsida</taxon>
        <taxon>eudicotyledons</taxon>
        <taxon>Gunneridae</taxon>
        <taxon>Pentapetalae</taxon>
        <taxon>Caryophyllales</taxon>
        <taxon>Nepenthaceae</taxon>
        <taxon>Nepenthes</taxon>
    </lineage>
</organism>